<feature type="region of interest" description="Disordered" evidence="5">
    <location>
        <begin position="294"/>
        <end position="390"/>
    </location>
</feature>
<dbReference type="GO" id="GO:0006511">
    <property type="term" value="P:ubiquitin-dependent protein catabolic process"/>
    <property type="evidence" value="ECO:0007669"/>
    <property type="project" value="TreeGrafter"/>
</dbReference>
<protein>
    <submittedName>
        <fullName evidence="8">Zinc c3hc4 type (Ring finger) domain-containing protein</fullName>
    </submittedName>
</protein>
<dbReference type="OrthoDB" id="332254at2759"/>
<dbReference type="Gene3D" id="3.30.40.10">
    <property type="entry name" value="Zinc/RING finger domain, C3HC4 (zinc finger)"/>
    <property type="match status" value="1"/>
</dbReference>
<keyword evidence="9" id="KW-1185">Reference proteome</keyword>
<feature type="compositionally biased region" description="Polar residues" evidence="5">
    <location>
        <begin position="470"/>
        <end position="488"/>
    </location>
</feature>
<feature type="compositionally biased region" description="Pro residues" evidence="5">
    <location>
        <begin position="751"/>
        <end position="764"/>
    </location>
</feature>
<keyword evidence="6" id="KW-1133">Transmembrane helix</keyword>
<comment type="caution">
    <text evidence="8">The sequence shown here is derived from an EMBL/GenBank/DDBJ whole genome shotgun (WGS) entry which is preliminary data.</text>
</comment>
<evidence type="ECO:0000256" key="6">
    <source>
        <dbReference type="SAM" id="Phobius"/>
    </source>
</evidence>
<dbReference type="InterPro" id="IPR051834">
    <property type="entry name" value="RING_finger_E3_ligase"/>
</dbReference>
<feature type="transmembrane region" description="Helical" evidence="6">
    <location>
        <begin position="214"/>
        <end position="236"/>
    </location>
</feature>
<dbReference type="GeneID" id="94425605"/>
<keyword evidence="2 4" id="KW-0863">Zinc-finger</keyword>
<dbReference type="GO" id="GO:0061630">
    <property type="term" value="F:ubiquitin protein ligase activity"/>
    <property type="evidence" value="ECO:0007669"/>
    <property type="project" value="TreeGrafter"/>
</dbReference>
<name>A0A2C6L910_9APIC</name>
<dbReference type="EMBL" id="MIGC01000921">
    <property type="protein sequence ID" value="PHJ23948.1"/>
    <property type="molecule type" value="Genomic_DNA"/>
</dbReference>
<feature type="compositionally biased region" description="Basic and acidic residues" evidence="5">
    <location>
        <begin position="604"/>
        <end position="622"/>
    </location>
</feature>
<feature type="compositionally biased region" description="Polar residues" evidence="5">
    <location>
        <begin position="770"/>
        <end position="779"/>
    </location>
</feature>
<sequence>MATSDPSPRPRSLFPTFSPSRRSPTTTTAHSSWRYRLRTAFFRRQRDRERRRNTHASLLLPPPSPFSPQPGPSSSSSSSSFSPALSSSSSYTSPAPLPDSSTSQTTLNTAGPASSSSPLPLPPQPRASSWLSFLGGLFSRPGRRRHSSRSRRYRSSNFLLFPRHIADVRRVLDLLFYEQSFFVGLTSFLGASHLGLLIYTCIFEKPLEDSPSFLPVLCVMLALSILTLACRVHFLIHIKSLQAAWWYRPVTKDTVTLLSSPLSQMRRLLFIISFCVYFATLHLVYYQGGSSGGHSATSAPGGPTGPSADSDPASSSSSRISEALMVSSSSSPSSSSDSSFHSHPDDFPSISSSPSPEEVSIHPNGEKDSSPPHLLQTDPDLGVGGGDSSSSGGSHAPILLRYISVLVLAFLSLLGPHILLLACTCTTFFLFLCGSSERCEQLLAEDRCSHGRALPRRLLHRLKEEKWSSASCKRNVKSHTSTRVSQKNLSSSSSSSPSSPTTPSLTQVLIPSPSRAEEDRDSVNKNRRNNDGDGGEEEGRMSTGPTQRRSRRTRGGRRIRQGDSSSSSSSLSNTGATGDPSSSFPRQNTLRSEASSTSQGDGNDSSRRRGQRREGREREERGRKRRWMIRRERNFHFFKWKRYQQKRRKNDDAQEGEEALDGSDDTQVCAICLCPFQENDVIRRLPCDHFFHSACISRWLKSRASCPLRCHINFFTGTRIQPPPDPSPTNSSSSSSSSSSSPQGPIRSSPHPSPPPPSPPPPPCSSSSSAEASENSQGAHYQHRLVPLQSPGPQPPPPPLSLSPSFSSLSPSSSCDLSSSSSSSTHLPQSLSAAVVASS</sequence>
<organism evidence="8 9">
    <name type="scientific">Cystoisospora suis</name>
    <dbReference type="NCBI Taxonomy" id="483139"/>
    <lineage>
        <taxon>Eukaryota</taxon>
        <taxon>Sar</taxon>
        <taxon>Alveolata</taxon>
        <taxon>Apicomplexa</taxon>
        <taxon>Conoidasida</taxon>
        <taxon>Coccidia</taxon>
        <taxon>Eucoccidiorida</taxon>
        <taxon>Eimeriorina</taxon>
        <taxon>Sarcocystidae</taxon>
        <taxon>Cystoisospora</taxon>
    </lineage>
</organism>
<dbReference type="PROSITE" id="PS50089">
    <property type="entry name" value="ZF_RING_2"/>
    <property type="match status" value="1"/>
</dbReference>
<feature type="compositionally biased region" description="Low complexity" evidence="5">
    <location>
        <begin position="802"/>
        <end position="832"/>
    </location>
</feature>
<feature type="compositionally biased region" description="Low complexity" evidence="5">
    <location>
        <begin position="562"/>
        <end position="572"/>
    </location>
</feature>
<evidence type="ECO:0000256" key="4">
    <source>
        <dbReference type="PROSITE-ProRule" id="PRU00175"/>
    </source>
</evidence>
<gene>
    <name evidence="8" type="ORF">CSUI_002192</name>
</gene>
<feature type="transmembrane region" description="Helical" evidence="6">
    <location>
        <begin position="181"/>
        <end position="202"/>
    </location>
</feature>
<dbReference type="GO" id="GO:0008270">
    <property type="term" value="F:zinc ion binding"/>
    <property type="evidence" value="ECO:0007669"/>
    <property type="project" value="UniProtKB-KW"/>
</dbReference>
<dbReference type="GO" id="GO:0005634">
    <property type="term" value="C:nucleus"/>
    <property type="evidence" value="ECO:0007669"/>
    <property type="project" value="TreeGrafter"/>
</dbReference>
<dbReference type="PANTHER" id="PTHR45931">
    <property type="entry name" value="SI:CH211-59O9.10"/>
    <property type="match status" value="1"/>
</dbReference>
<feature type="domain" description="RING-type" evidence="7">
    <location>
        <begin position="669"/>
        <end position="708"/>
    </location>
</feature>
<feature type="compositionally biased region" description="Low complexity" evidence="5">
    <location>
        <begin position="72"/>
        <end position="94"/>
    </location>
</feature>
<reference evidence="8 9" key="1">
    <citation type="journal article" date="2017" name="Int. J. Parasitol.">
        <title>The genome of the protozoan parasite Cystoisospora suis and a reverse vaccinology approach to identify vaccine candidates.</title>
        <authorList>
            <person name="Palmieri N."/>
            <person name="Shrestha A."/>
            <person name="Ruttkowski B."/>
            <person name="Beck T."/>
            <person name="Vogl C."/>
            <person name="Tomley F."/>
            <person name="Blake D.P."/>
            <person name="Joachim A."/>
        </authorList>
    </citation>
    <scope>NUCLEOTIDE SEQUENCE [LARGE SCALE GENOMIC DNA]</scope>
    <source>
        <strain evidence="8 9">Wien I</strain>
    </source>
</reference>
<feature type="region of interest" description="Disordered" evidence="5">
    <location>
        <begin position="1"/>
        <end position="122"/>
    </location>
</feature>
<evidence type="ECO:0000256" key="3">
    <source>
        <dbReference type="ARBA" id="ARBA00022833"/>
    </source>
</evidence>
<evidence type="ECO:0000256" key="2">
    <source>
        <dbReference type="ARBA" id="ARBA00022771"/>
    </source>
</evidence>
<dbReference type="PANTHER" id="PTHR45931:SF3">
    <property type="entry name" value="RING ZINC FINGER-CONTAINING PROTEIN"/>
    <property type="match status" value="1"/>
</dbReference>
<evidence type="ECO:0000313" key="8">
    <source>
        <dbReference type="EMBL" id="PHJ23948.1"/>
    </source>
</evidence>
<feature type="compositionally biased region" description="Low complexity" evidence="5">
    <location>
        <begin position="10"/>
        <end position="28"/>
    </location>
</feature>
<keyword evidence="6" id="KW-0812">Transmembrane</keyword>
<feature type="transmembrane region" description="Helical" evidence="6">
    <location>
        <begin position="268"/>
        <end position="286"/>
    </location>
</feature>
<evidence type="ECO:0000256" key="1">
    <source>
        <dbReference type="ARBA" id="ARBA00022723"/>
    </source>
</evidence>
<keyword evidence="1" id="KW-0479">Metal-binding</keyword>
<feature type="region of interest" description="Disordered" evidence="5">
    <location>
        <begin position="717"/>
        <end position="839"/>
    </location>
</feature>
<dbReference type="AlphaFoldDB" id="A0A2C6L910"/>
<evidence type="ECO:0000313" key="9">
    <source>
        <dbReference type="Proteomes" id="UP000221165"/>
    </source>
</evidence>
<accession>A0A2C6L910</accession>
<feature type="compositionally biased region" description="Low complexity" evidence="5">
    <location>
        <begin position="294"/>
        <end position="318"/>
    </location>
</feature>
<feature type="compositionally biased region" description="Basic and acidic residues" evidence="5">
    <location>
        <begin position="515"/>
        <end position="531"/>
    </location>
</feature>
<feature type="region of interest" description="Disordered" evidence="5">
    <location>
        <begin position="470"/>
        <end position="622"/>
    </location>
</feature>
<feature type="compositionally biased region" description="Polar residues" evidence="5">
    <location>
        <begin position="573"/>
        <end position="603"/>
    </location>
</feature>
<feature type="compositionally biased region" description="Pro residues" evidence="5">
    <location>
        <begin position="60"/>
        <end position="71"/>
    </location>
</feature>
<evidence type="ECO:0000256" key="5">
    <source>
        <dbReference type="SAM" id="MobiDB-lite"/>
    </source>
</evidence>
<evidence type="ECO:0000259" key="7">
    <source>
        <dbReference type="PROSITE" id="PS50089"/>
    </source>
</evidence>
<feature type="compositionally biased region" description="Basic residues" evidence="5">
    <location>
        <begin position="33"/>
        <end position="43"/>
    </location>
</feature>
<proteinExistence type="predicted"/>
<dbReference type="SMART" id="SM00184">
    <property type="entry name" value="RING"/>
    <property type="match status" value="1"/>
</dbReference>
<dbReference type="InterPro" id="IPR001841">
    <property type="entry name" value="Znf_RING"/>
</dbReference>
<keyword evidence="3" id="KW-0862">Zinc</keyword>
<feature type="compositionally biased region" description="Polar residues" evidence="5">
    <location>
        <begin position="99"/>
        <end position="111"/>
    </location>
</feature>
<feature type="compositionally biased region" description="Low complexity" evidence="5">
    <location>
        <begin position="489"/>
        <end position="506"/>
    </location>
</feature>
<feature type="compositionally biased region" description="Low complexity" evidence="5">
    <location>
        <begin position="728"/>
        <end position="750"/>
    </location>
</feature>
<dbReference type="RefSeq" id="XP_067925622.1">
    <property type="nucleotide sequence ID" value="XM_068062394.1"/>
</dbReference>
<dbReference type="VEuPathDB" id="ToxoDB:CSUI_002192"/>
<dbReference type="Pfam" id="PF13639">
    <property type="entry name" value="zf-RING_2"/>
    <property type="match status" value="1"/>
</dbReference>
<feature type="compositionally biased region" description="Low complexity" evidence="5">
    <location>
        <begin position="327"/>
        <end position="339"/>
    </location>
</feature>
<feature type="compositionally biased region" description="Low complexity" evidence="5">
    <location>
        <begin position="347"/>
        <end position="363"/>
    </location>
</feature>
<keyword evidence="6" id="KW-0472">Membrane</keyword>
<feature type="compositionally biased region" description="Pro residues" evidence="5">
    <location>
        <begin position="790"/>
        <end position="801"/>
    </location>
</feature>
<dbReference type="Proteomes" id="UP000221165">
    <property type="component" value="Unassembled WGS sequence"/>
</dbReference>
<feature type="compositionally biased region" description="Basic residues" evidence="5">
    <location>
        <begin position="548"/>
        <end position="559"/>
    </location>
</feature>
<dbReference type="SUPFAM" id="SSF57850">
    <property type="entry name" value="RING/U-box"/>
    <property type="match status" value="1"/>
</dbReference>
<dbReference type="InterPro" id="IPR013083">
    <property type="entry name" value="Znf_RING/FYVE/PHD"/>
</dbReference>